<keyword evidence="2" id="KW-0812">Transmembrane</keyword>
<evidence type="ECO:0000256" key="2">
    <source>
        <dbReference type="SAM" id="Phobius"/>
    </source>
</evidence>
<protein>
    <submittedName>
        <fullName evidence="4">Integral membrane protein</fullName>
    </submittedName>
</protein>
<dbReference type="Proteomes" id="UP000013304">
    <property type="component" value="Chromosome"/>
</dbReference>
<dbReference type="HOGENOM" id="CLU_073530_0_0_11"/>
<evidence type="ECO:0000313" key="5">
    <source>
        <dbReference type="Proteomes" id="UP000013304"/>
    </source>
</evidence>
<keyword evidence="2" id="KW-0472">Membrane</keyword>
<dbReference type="Pfam" id="PF06724">
    <property type="entry name" value="DUF1206"/>
    <property type="match status" value="3"/>
</dbReference>
<name>N0D2T9_STRMI</name>
<feature type="region of interest" description="Disordered" evidence="1">
    <location>
        <begin position="1"/>
        <end position="45"/>
    </location>
</feature>
<feature type="compositionally biased region" description="Polar residues" evidence="1">
    <location>
        <begin position="1"/>
        <end position="10"/>
    </location>
</feature>
<reference evidence="4 5" key="1">
    <citation type="submission" date="2013-04" db="EMBL/GenBank/DDBJ databases">
        <title>Complete genome sequence of Streptomyces fulvissimus.</title>
        <authorList>
            <person name="Myronovskyi M."/>
            <person name="Tokovenko B."/>
            <person name="Manderscheid N."/>
            <person name="Petzke L."/>
            <person name="Luzhetskyy A."/>
        </authorList>
    </citation>
    <scope>NUCLEOTIDE SEQUENCE [LARGE SCALE GENOMIC DNA]</scope>
    <source>
        <strain evidence="4 5">DSM 40593</strain>
    </source>
</reference>
<feature type="transmembrane region" description="Helical" evidence="2">
    <location>
        <begin position="278"/>
        <end position="299"/>
    </location>
</feature>
<accession>N0D2T9</accession>
<dbReference type="eggNOG" id="ENOG5030WMB">
    <property type="taxonomic scope" value="Bacteria"/>
</dbReference>
<organism evidence="4 5">
    <name type="scientific">Streptomyces microflavus DSM 40593</name>
    <dbReference type="NCBI Taxonomy" id="1303692"/>
    <lineage>
        <taxon>Bacteria</taxon>
        <taxon>Bacillati</taxon>
        <taxon>Actinomycetota</taxon>
        <taxon>Actinomycetes</taxon>
        <taxon>Kitasatosporales</taxon>
        <taxon>Streptomycetaceae</taxon>
        <taxon>Streptomyces</taxon>
    </lineage>
</organism>
<dbReference type="KEGG" id="sfi:SFUL_6614"/>
<feature type="transmembrane region" description="Helical" evidence="2">
    <location>
        <begin position="229"/>
        <end position="256"/>
    </location>
</feature>
<proteinExistence type="predicted"/>
<evidence type="ECO:0000256" key="1">
    <source>
        <dbReference type="SAM" id="MobiDB-lite"/>
    </source>
</evidence>
<feature type="domain" description="DUF1206" evidence="3">
    <location>
        <begin position="139"/>
        <end position="210"/>
    </location>
</feature>
<feature type="domain" description="DUF1206" evidence="3">
    <location>
        <begin position="235"/>
        <end position="304"/>
    </location>
</feature>
<feature type="transmembrane region" description="Helical" evidence="2">
    <location>
        <begin position="98"/>
        <end position="118"/>
    </location>
</feature>
<feature type="transmembrane region" description="Helical" evidence="2">
    <location>
        <begin position="187"/>
        <end position="208"/>
    </location>
</feature>
<feature type="transmembrane region" description="Helical" evidence="2">
    <location>
        <begin position="57"/>
        <end position="78"/>
    </location>
</feature>
<evidence type="ECO:0000259" key="3">
    <source>
        <dbReference type="Pfam" id="PF06724"/>
    </source>
</evidence>
<dbReference type="AlphaFoldDB" id="N0D2T9"/>
<feature type="compositionally biased region" description="Basic and acidic residues" evidence="1">
    <location>
        <begin position="18"/>
        <end position="28"/>
    </location>
</feature>
<keyword evidence="2" id="KW-1133">Transmembrane helix</keyword>
<gene>
    <name evidence="4" type="ORF">SFUL_6614</name>
</gene>
<dbReference type="EMBL" id="CP005080">
    <property type="protein sequence ID" value="AGK81494.1"/>
    <property type="molecule type" value="Genomic_DNA"/>
</dbReference>
<feature type="transmembrane region" description="Helical" evidence="2">
    <location>
        <begin position="139"/>
        <end position="158"/>
    </location>
</feature>
<dbReference type="PATRIC" id="fig|1303692.3.peg.6658"/>
<evidence type="ECO:0000313" key="4">
    <source>
        <dbReference type="EMBL" id="AGK81494.1"/>
    </source>
</evidence>
<dbReference type="InterPro" id="IPR009597">
    <property type="entry name" value="DUF1206"/>
</dbReference>
<sequence>MVTARSSSAGPVQAGVDPPDRGNRHDMNTRSVASQGRGQAERAANSKAMEVGARAGFAARGLIYVLVGALALQIAFSGGGGKQADRGGAIAEIAEKPFGMIVLWLLGIALIGMALWRLSEALFGQAGPAGDKPTKRAMAAGRFVFYGFVAYSVLSFAAGDSGSGGGSSDQQSQDVTAKALGWPGGQWIVGIGGVAIACAGIWIAVRAIMRKYHKHLKMSEMSQKVRRAVDFTGVFGGASRGAVFATAGGFAIAAAVKHNPDQSKGMDDTLRSFTQTPVGPWLLVVIALGLVAFGVFSWFNARYRKV</sequence>
<feature type="domain" description="DUF1206" evidence="3">
    <location>
        <begin position="55"/>
        <end position="123"/>
    </location>
</feature>